<reference evidence="3" key="1">
    <citation type="journal article" date="2023" name="Mol. Phylogenet. Evol.">
        <title>Genome-scale phylogeny and comparative genomics of the fungal order Sordariales.</title>
        <authorList>
            <person name="Hensen N."/>
            <person name="Bonometti L."/>
            <person name="Westerberg I."/>
            <person name="Brannstrom I.O."/>
            <person name="Guillou S."/>
            <person name="Cros-Aarteil S."/>
            <person name="Calhoun S."/>
            <person name="Haridas S."/>
            <person name="Kuo A."/>
            <person name="Mondo S."/>
            <person name="Pangilinan J."/>
            <person name="Riley R."/>
            <person name="LaButti K."/>
            <person name="Andreopoulos B."/>
            <person name="Lipzen A."/>
            <person name="Chen C."/>
            <person name="Yan M."/>
            <person name="Daum C."/>
            <person name="Ng V."/>
            <person name="Clum A."/>
            <person name="Steindorff A."/>
            <person name="Ohm R.A."/>
            <person name="Martin F."/>
            <person name="Silar P."/>
            <person name="Natvig D.O."/>
            <person name="Lalanne C."/>
            <person name="Gautier V."/>
            <person name="Ament-Velasquez S.L."/>
            <person name="Kruys A."/>
            <person name="Hutchinson M.I."/>
            <person name="Powell A.J."/>
            <person name="Barry K."/>
            <person name="Miller A.N."/>
            <person name="Grigoriev I.V."/>
            <person name="Debuchy R."/>
            <person name="Gladieux P."/>
            <person name="Hiltunen Thoren M."/>
            <person name="Johannesson H."/>
        </authorList>
    </citation>
    <scope>NUCLEOTIDE SEQUENCE</scope>
    <source>
        <strain evidence="3">PSN309</strain>
    </source>
</reference>
<name>A0AAN6X577_9PEZI</name>
<organism evidence="3 4">
    <name type="scientific">Podospora australis</name>
    <dbReference type="NCBI Taxonomy" id="1536484"/>
    <lineage>
        <taxon>Eukaryota</taxon>
        <taxon>Fungi</taxon>
        <taxon>Dikarya</taxon>
        <taxon>Ascomycota</taxon>
        <taxon>Pezizomycotina</taxon>
        <taxon>Sordariomycetes</taxon>
        <taxon>Sordariomycetidae</taxon>
        <taxon>Sordariales</taxon>
        <taxon>Podosporaceae</taxon>
        <taxon>Podospora</taxon>
    </lineage>
</organism>
<dbReference type="Proteomes" id="UP001302126">
    <property type="component" value="Unassembled WGS sequence"/>
</dbReference>
<evidence type="ECO:0000313" key="3">
    <source>
        <dbReference type="EMBL" id="KAK4192347.1"/>
    </source>
</evidence>
<dbReference type="AlphaFoldDB" id="A0AAN6X577"/>
<keyword evidence="1" id="KW-0175">Coiled coil</keyword>
<feature type="region of interest" description="Disordered" evidence="2">
    <location>
        <begin position="1"/>
        <end position="46"/>
    </location>
</feature>
<evidence type="ECO:0000256" key="2">
    <source>
        <dbReference type="SAM" id="MobiDB-lite"/>
    </source>
</evidence>
<gene>
    <name evidence="3" type="ORF">QBC35DRAFT_470151</name>
</gene>
<evidence type="ECO:0000256" key="1">
    <source>
        <dbReference type="SAM" id="Coils"/>
    </source>
</evidence>
<evidence type="ECO:0000313" key="4">
    <source>
        <dbReference type="Proteomes" id="UP001302126"/>
    </source>
</evidence>
<keyword evidence="4" id="KW-1185">Reference proteome</keyword>
<feature type="compositionally biased region" description="Basic residues" evidence="2">
    <location>
        <begin position="1"/>
        <end position="11"/>
    </location>
</feature>
<comment type="caution">
    <text evidence="3">The sequence shown here is derived from an EMBL/GenBank/DDBJ whole genome shotgun (WGS) entry which is preliminary data.</text>
</comment>
<dbReference type="SUPFAM" id="SSF57997">
    <property type="entry name" value="Tropomyosin"/>
    <property type="match status" value="1"/>
</dbReference>
<sequence length="168" mass="19803">MQKQESKKRKYDAHQRVTRSMTKEEAADLPWERPGPVFEDEYGLAPDNNMTEFSKPLSFRPKRRRFFDTFEVSSLEVDSPRSKQSSQLGVLVKNLEKRLEIIEDNLHLLEENTEALSQELNKHTERIQQLQSRIDHNKHSADVEFRQVHHLIQENADTIEIGFGKRTF</sequence>
<accession>A0AAN6X577</accession>
<protein>
    <submittedName>
        <fullName evidence="3">Uncharacterized protein</fullName>
    </submittedName>
</protein>
<dbReference type="EMBL" id="MU864355">
    <property type="protein sequence ID" value="KAK4192347.1"/>
    <property type="molecule type" value="Genomic_DNA"/>
</dbReference>
<proteinExistence type="predicted"/>
<feature type="coiled-coil region" evidence="1">
    <location>
        <begin position="92"/>
        <end position="133"/>
    </location>
</feature>
<reference evidence="3" key="2">
    <citation type="submission" date="2023-05" db="EMBL/GenBank/DDBJ databases">
        <authorList>
            <consortium name="Lawrence Berkeley National Laboratory"/>
            <person name="Steindorff A."/>
            <person name="Hensen N."/>
            <person name="Bonometti L."/>
            <person name="Westerberg I."/>
            <person name="Brannstrom I.O."/>
            <person name="Guillou S."/>
            <person name="Cros-Aarteil S."/>
            <person name="Calhoun S."/>
            <person name="Haridas S."/>
            <person name="Kuo A."/>
            <person name="Mondo S."/>
            <person name="Pangilinan J."/>
            <person name="Riley R."/>
            <person name="Labutti K."/>
            <person name="Andreopoulos B."/>
            <person name="Lipzen A."/>
            <person name="Chen C."/>
            <person name="Yanf M."/>
            <person name="Daum C."/>
            <person name="Ng V."/>
            <person name="Clum A."/>
            <person name="Ohm R."/>
            <person name="Martin F."/>
            <person name="Silar P."/>
            <person name="Natvig D."/>
            <person name="Lalanne C."/>
            <person name="Gautier V."/>
            <person name="Ament-Velasquez S.L."/>
            <person name="Kruys A."/>
            <person name="Hutchinson M.I."/>
            <person name="Powell A.J."/>
            <person name="Barry K."/>
            <person name="Miller A.N."/>
            <person name="Grigoriev I.V."/>
            <person name="Debuchy R."/>
            <person name="Gladieux P."/>
            <person name="Thoren M.H."/>
            <person name="Johannesson H."/>
        </authorList>
    </citation>
    <scope>NUCLEOTIDE SEQUENCE</scope>
    <source>
        <strain evidence="3">PSN309</strain>
    </source>
</reference>